<dbReference type="PROSITE" id="PS00061">
    <property type="entry name" value="ADH_SHORT"/>
    <property type="match status" value="1"/>
</dbReference>
<organism evidence="4">
    <name type="scientific">Parasteatoda tepidariorum</name>
    <name type="common">Common house spider</name>
    <name type="synonym">Achaearanea tepidariorum</name>
    <dbReference type="NCBI Taxonomy" id="114398"/>
    <lineage>
        <taxon>Eukaryota</taxon>
        <taxon>Metazoa</taxon>
        <taxon>Ecdysozoa</taxon>
        <taxon>Arthropoda</taxon>
        <taxon>Chelicerata</taxon>
        <taxon>Arachnida</taxon>
        <taxon>Araneae</taxon>
        <taxon>Araneomorphae</taxon>
        <taxon>Entelegynae</taxon>
        <taxon>Araneoidea</taxon>
        <taxon>Theridiidae</taxon>
        <taxon>Parasteatoda</taxon>
    </lineage>
</organism>
<dbReference type="InterPro" id="IPR020904">
    <property type="entry name" value="Sc_DH/Rdtase_CS"/>
</dbReference>
<feature type="transmembrane region" description="Helical" evidence="3">
    <location>
        <begin position="29"/>
        <end position="50"/>
    </location>
</feature>
<dbReference type="PRINTS" id="PR00081">
    <property type="entry name" value="GDHRDH"/>
</dbReference>
<evidence type="ECO:0000256" key="1">
    <source>
        <dbReference type="ARBA" id="ARBA00023002"/>
    </source>
</evidence>
<proteinExistence type="evidence at transcript level"/>
<dbReference type="Pfam" id="PF00106">
    <property type="entry name" value="adh_short"/>
    <property type="match status" value="1"/>
</dbReference>
<dbReference type="SUPFAM" id="SSF51735">
    <property type="entry name" value="NAD(P)-binding Rossmann-fold domains"/>
    <property type="match status" value="1"/>
</dbReference>
<sequence length="369" mass="41618">MFNTTITHIVCLVFLAFIVIIGGECFRELYFKFSGLACFLCISYLLASFIDNALPRFRATSAKKAVFITGCDRGFGLLLARRLDSLGFKVFAGCLDPLGADVQKLKNTASSRLSLVKIDVTRDESVSCAQEEVKNNLGDCELWALVNNAGVIERGELEWTPMEIYQKQFEVNTFGVVRVTQAFLPLLRRYKGRIVTVTSVGGRFTFSGFVPYCMSKHATSSFCEGLRMEMAKFGVKVITIEPFSYQTGMTDASNVSRSIKQTWSMSSSKYAGDVYDDDYIDEFSDSVRKFNEATVLPDPGKVVDQMVEGVCAISPHYSYVVGCWEFLFNLWMSRRLPKTFVDFFTRKKVTFDCDLEQYLLSSLKDKKNS</sequence>
<keyword evidence="3" id="KW-0472">Membrane</keyword>
<dbReference type="InterPro" id="IPR002347">
    <property type="entry name" value="SDR_fam"/>
</dbReference>
<dbReference type="OrthoDB" id="294295at2759"/>
<dbReference type="PANTHER" id="PTHR43313:SF36">
    <property type="entry name" value="D-BETA-HYDROXYBUTYRATE DEHYDROGENASE, MITOCHONDRIAL"/>
    <property type="match status" value="1"/>
</dbReference>
<evidence type="ECO:0000313" key="4">
    <source>
        <dbReference type="EMBL" id="LAA07195.1"/>
    </source>
</evidence>
<feature type="transmembrane region" description="Helical" evidence="3">
    <location>
        <begin position="6"/>
        <end position="22"/>
    </location>
</feature>
<name>A0A2L2YIX1_PARTP</name>
<evidence type="ECO:0000256" key="2">
    <source>
        <dbReference type="RuleBase" id="RU000363"/>
    </source>
</evidence>
<keyword evidence="3" id="KW-1133">Transmembrane helix</keyword>
<dbReference type="Gene3D" id="3.40.50.720">
    <property type="entry name" value="NAD(P)-binding Rossmann-like Domain"/>
    <property type="match status" value="1"/>
</dbReference>
<dbReference type="PRINTS" id="PR00080">
    <property type="entry name" value="SDRFAMILY"/>
</dbReference>
<comment type="similarity">
    <text evidence="2">Belongs to the short-chain dehydrogenases/reductases (SDR) family.</text>
</comment>
<keyword evidence="1" id="KW-0560">Oxidoreductase</keyword>
<dbReference type="GO" id="GO:0008202">
    <property type="term" value="P:steroid metabolic process"/>
    <property type="evidence" value="ECO:0007669"/>
    <property type="project" value="TreeGrafter"/>
</dbReference>
<reference evidence="4" key="1">
    <citation type="journal article" date="2016" name="Mol. Ecol. Resour.">
        <title>Evaluation of the impact of RNA preservation methods of spiders for de novo transcriptome assembly.</title>
        <authorList>
            <person name="Kono N."/>
            <person name="Nakamura H."/>
            <person name="Ito Y."/>
            <person name="Tomita M."/>
            <person name="Arakawa K."/>
        </authorList>
    </citation>
    <scope>NUCLEOTIDE SEQUENCE</scope>
    <source>
        <tissue evidence="4">Whole body</tissue>
    </source>
</reference>
<dbReference type="GO" id="GO:0016491">
    <property type="term" value="F:oxidoreductase activity"/>
    <property type="evidence" value="ECO:0007669"/>
    <property type="project" value="UniProtKB-KW"/>
</dbReference>
<accession>A0A2L2YIX1</accession>
<protein>
    <submittedName>
        <fullName evidence="4">17-beta-hydroxysteroid dehydrogenase type 6</fullName>
    </submittedName>
</protein>
<dbReference type="AlphaFoldDB" id="A0A2L2YIX1"/>
<dbReference type="InterPro" id="IPR036291">
    <property type="entry name" value="NAD(P)-bd_dom_sf"/>
</dbReference>
<evidence type="ECO:0000256" key="3">
    <source>
        <dbReference type="SAM" id="Phobius"/>
    </source>
</evidence>
<dbReference type="EMBL" id="IAAA01027789">
    <property type="protein sequence ID" value="LAA07195.1"/>
    <property type="molecule type" value="mRNA"/>
</dbReference>
<keyword evidence="3" id="KW-0812">Transmembrane</keyword>
<dbReference type="PANTHER" id="PTHR43313">
    <property type="entry name" value="SHORT-CHAIN DEHYDROGENASE/REDUCTASE FAMILY 9C"/>
    <property type="match status" value="1"/>
</dbReference>